<dbReference type="InterPro" id="IPR008271">
    <property type="entry name" value="Ser/Thr_kinase_AS"/>
</dbReference>
<dbReference type="Gene3D" id="1.10.510.10">
    <property type="entry name" value="Transferase(Phosphotransferase) domain 1"/>
    <property type="match status" value="1"/>
</dbReference>
<evidence type="ECO:0000313" key="11">
    <source>
        <dbReference type="EMBL" id="CAK9275598.1"/>
    </source>
</evidence>
<evidence type="ECO:0000256" key="4">
    <source>
        <dbReference type="ARBA" id="ARBA00022777"/>
    </source>
</evidence>
<feature type="domain" description="ACT" evidence="10">
    <location>
        <begin position="42"/>
        <end position="117"/>
    </location>
</feature>
<feature type="binding site" evidence="6">
    <location>
        <position position="571"/>
    </location>
    <ligand>
        <name>ATP</name>
        <dbReference type="ChEBI" id="CHEBI:30616"/>
    </ligand>
</feature>
<dbReference type="EMBL" id="OZ020102">
    <property type="protein sequence ID" value="CAK9275598.1"/>
    <property type="molecule type" value="Genomic_DNA"/>
</dbReference>
<keyword evidence="8" id="KW-1133">Transmembrane helix</keyword>
<keyword evidence="3 6" id="KW-0547">Nucleotide-binding</keyword>
<evidence type="ECO:0000256" key="6">
    <source>
        <dbReference type="PROSITE-ProRule" id="PRU10141"/>
    </source>
</evidence>
<gene>
    <name evidence="11" type="ORF">CSSPJE1EN1_LOCUS21076</name>
</gene>
<feature type="compositionally biased region" description="Polar residues" evidence="7">
    <location>
        <begin position="834"/>
        <end position="847"/>
    </location>
</feature>
<evidence type="ECO:0000256" key="2">
    <source>
        <dbReference type="ARBA" id="ARBA00022679"/>
    </source>
</evidence>
<dbReference type="PANTHER" id="PTHR47973">
    <property type="entry name" value="CYSTEINE-RICH RECEPTOR-LIKE PROTEIN KINASE 3"/>
    <property type="match status" value="1"/>
</dbReference>
<evidence type="ECO:0000256" key="7">
    <source>
        <dbReference type="SAM" id="MobiDB-lite"/>
    </source>
</evidence>
<dbReference type="InterPro" id="IPR001245">
    <property type="entry name" value="Ser-Thr/Tyr_kinase_cat_dom"/>
</dbReference>
<dbReference type="SMART" id="SM00220">
    <property type="entry name" value="S_TKc"/>
    <property type="match status" value="1"/>
</dbReference>
<dbReference type="SUPFAM" id="SSF55021">
    <property type="entry name" value="ACT-like"/>
    <property type="match status" value="3"/>
</dbReference>
<dbReference type="CDD" id="cd04897">
    <property type="entry name" value="ACT_ACR_3"/>
    <property type="match status" value="1"/>
</dbReference>
<protein>
    <recommendedName>
        <fullName evidence="13">Protein kinase domain-containing protein</fullName>
    </recommendedName>
</protein>
<dbReference type="InterPro" id="IPR011009">
    <property type="entry name" value="Kinase-like_dom_sf"/>
</dbReference>
<keyword evidence="8" id="KW-0812">Transmembrane</keyword>
<accession>A0ABP0X908</accession>
<evidence type="ECO:0000313" key="12">
    <source>
        <dbReference type="Proteomes" id="UP001497444"/>
    </source>
</evidence>
<feature type="domain" description="ACT" evidence="10">
    <location>
        <begin position="367"/>
        <end position="443"/>
    </location>
</feature>
<dbReference type="PROSITE" id="PS51671">
    <property type="entry name" value="ACT"/>
    <property type="match status" value="3"/>
</dbReference>
<dbReference type="SUPFAM" id="SSF56112">
    <property type="entry name" value="Protein kinase-like (PK-like)"/>
    <property type="match status" value="1"/>
</dbReference>
<dbReference type="CDD" id="cd14066">
    <property type="entry name" value="STKc_IRAK"/>
    <property type="match status" value="1"/>
</dbReference>
<dbReference type="PROSITE" id="PS00107">
    <property type="entry name" value="PROTEIN_KINASE_ATP"/>
    <property type="match status" value="1"/>
</dbReference>
<evidence type="ECO:0000256" key="8">
    <source>
        <dbReference type="SAM" id="Phobius"/>
    </source>
</evidence>
<evidence type="ECO:0008006" key="13">
    <source>
        <dbReference type="Google" id="ProtNLM"/>
    </source>
</evidence>
<feature type="compositionally biased region" description="Basic and acidic residues" evidence="7">
    <location>
        <begin position="850"/>
        <end position="859"/>
    </location>
</feature>
<organism evidence="11 12">
    <name type="scientific">Sphagnum jensenii</name>
    <dbReference type="NCBI Taxonomy" id="128206"/>
    <lineage>
        <taxon>Eukaryota</taxon>
        <taxon>Viridiplantae</taxon>
        <taxon>Streptophyta</taxon>
        <taxon>Embryophyta</taxon>
        <taxon>Bryophyta</taxon>
        <taxon>Sphagnophytina</taxon>
        <taxon>Sphagnopsida</taxon>
        <taxon>Sphagnales</taxon>
        <taxon>Sphagnaceae</taxon>
        <taxon>Sphagnum</taxon>
    </lineage>
</organism>
<evidence type="ECO:0000259" key="10">
    <source>
        <dbReference type="PROSITE" id="PS51671"/>
    </source>
</evidence>
<evidence type="ECO:0000259" key="9">
    <source>
        <dbReference type="PROSITE" id="PS50011"/>
    </source>
</evidence>
<dbReference type="InterPro" id="IPR000719">
    <property type="entry name" value="Prot_kinase_dom"/>
</dbReference>
<dbReference type="Pfam" id="PF07714">
    <property type="entry name" value="PK_Tyr_Ser-Thr"/>
    <property type="match status" value="1"/>
</dbReference>
<name>A0ABP0X908_9BRYO</name>
<dbReference type="InterPro" id="IPR002912">
    <property type="entry name" value="ACT_dom"/>
</dbReference>
<evidence type="ECO:0000256" key="3">
    <source>
        <dbReference type="ARBA" id="ARBA00022741"/>
    </source>
</evidence>
<reference evidence="11" key="1">
    <citation type="submission" date="2024-02" db="EMBL/GenBank/DDBJ databases">
        <authorList>
            <consortium name="ELIXIR-Norway"/>
            <consortium name="Elixir Norway"/>
        </authorList>
    </citation>
    <scope>NUCLEOTIDE SEQUENCE</scope>
</reference>
<keyword evidence="8" id="KW-0472">Membrane</keyword>
<feature type="domain" description="Protein kinase" evidence="9">
    <location>
        <begin position="543"/>
        <end position="820"/>
    </location>
</feature>
<dbReference type="InterPro" id="IPR045865">
    <property type="entry name" value="ACT-like_dom_sf"/>
</dbReference>
<dbReference type="InterPro" id="IPR017441">
    <property type="entry name" value="Protein_kinase_ATP_BS"/>
</dbReference>
<proteinExistence type="predicted"/>
<dbReference type="Pfam" id="PF01842">
    <property type="entry name" value="ACT"/>
    <property type="match status" value="3"/>
</dbReference>
<evidence type="ECO:0000256" key="1">
    <source>
        <dbReference type="ARBA" id="ARBA00022527"/>
    </source>
</evidence>
<feature type="region of interest" description="Disordered" evidence="7">
    <location>
        <begin position="821"/>
        <end position="879"/>
    </location>
</feature>
<feature type="transmembrane region" description="Helical" evidence="8">
    <location>
        <begin position="478"/>
        <end position="500"/>
    </location>
</feature>
<dbReference type="Proteomes" id="UP001497444">
    <property type="component" value="Chromosome 7"/>
</dbReference>
<dbReference type="Gene3D" id="3.30.70.260">
    <property type="match status" value="1"/>
</dbReference>
<feature type="compositionally biased region" description="Low complexity" evidence="7">
    <location>
        <begin position="866"/>
        <end position="879"/>
    </location>
</feature>
<evidence type="ECO:0000256" key="5">
    <source>
        <dbReference type="ARBA" id="ARBA00022840"/>
    </source>
</evidence>
<keyword evidence="4" id="KW-0418">Kinase</keyword>
<dbReference type="Gene3D" id="3.30.200.20">
    <property type="entry name" value="Phosphorylase Kinase, domain 1"/>
    <property type="match status" value="1"/>
</dbReference>
<feature type="domain" description="ACT" evidence="10">
    <location>
        <begin position="138"/>
        <end position="218"/>
    </location>
</feature>
<keyword evidence="12" id="KW-1185">Reference proteome</keyword>
<dbReference type="PROSITE" id="PS50011">
    <property type="entry name" value="PROTEIN_KINASE_DOM"/>
    <property type="match status" value="1"/>
</dbReference>
<keyword evidence="1" id="KW-0723">Serine/threonine-protein kinase</keyword>
<dbReference type="InterPro" id="IPR052059">
    <property type="entry name" value="CR_Ser/Thr_kinase"/>
</dbReference>
<dbReference type="PROSITE" id="PS00108">
    <property type="entry name" value="PROTEIN_KINASE_ST"/>
    <property type="match status" value="1"/>
</dbReference>
<keyword evidence="2" id="KW-0808">Transferase</keyword>
<keyword evidence="5 6" id="KW-0067">ATP-binding</keyword>
<sequence>MAAPGIASGSWPYFDPDYETSGPRFNPPRVVVDNDAFEDVTVVKFHSANRHRILLSVVQVLTDLELAISKAYISSDGGWFMDVFHVTDLFGKKVPEDRIMNYIQQTLGARKKREVSSVELLRCPGRSVGVKSIAEHTVIELTGTDRPGLLSEVSAVLTETGCNVNAAEVWTHNLRVACVIYVTDEETPGPVANGNKLESIKNQLFQVMKSGDDEIRGAKTDFGTEVTHTERRLHQMMFADRDYEEALELPTTTTTRRCSNSNSIRRRSLAVDKEKPVIAIQSRNERGYSVINISCKDRPKLLFDIVCTLTDMQYVVFHATIDSNGTDAAQEYYIRHVSGCTLDIEAEKWMKQCLEAAIDRRSCEGLRLELCTHDRVGLLSHVTRVFQENGLSVTRADVATQDDKAVNVFYVINASGDPMDTNIVETLRRELGQSILEVKETPRFCKAPPQESENNTKNYVQPFTFRPAAEGGKVHVSVLPIVAGTITALLLGALAVFVWLSCRRKKKAWRFPDATQELDEILKIEGKPTIYSYSVLKTATKNFQAASKLGEGGFGAVYKGVLPDGTEVAVKQLSVSSRQGQEEFLNEVMLITGVQHRNLVKLRGCCLKGDERLLVYEFLENRSLHQALFDETNGLKLNWPIRLKILVGTARGLAYLHEGCQTRIIHRDIKASNILLDKDLNPKIADFGLARLFQDSQSHISTRVAGTVGYLAPEYAMRGQLTEKADVFSFGIVALELVSGRGNLDLRLPPEMAYLLDWTWHLHEKKKLKDIVDQSLLGDEYSEEEVMRVIEVALLCTQSVGTMRPTMTRVVELLTHHTDMDVPEVDGSAKPRSFTLNTLGPSGNTLVWSDKSKDGKQSDQEQGSRPSIPSTSTSIVEPR</sequence>